<evidence type="ECO:0000313" key="2">
    <source>
        <dbReference type="Proteomes" id="UP000249577"/>
    </source>
</evidence>
<sequence length="136" mass="14331">MLSVVVAAAGVGPAAAQTAKEVDASLDGLFGGHASTQRFLEALKAAVVANDRPGVAALVDYPLKTRMGGKAVTVKDAAHFVAGYDRIMTDKVKKAIGRQTYAQLFANWQGVMIGDGEVWFAPLDNSDKIRITAINN</sequence>
<accession>A0A2W5M0U3</accession>
<reference evidence="1 2" key="1">
    <citation type="submission" date="2017-08" db="EMBL/GenBank/DDBJ databases">
        <title>Infants hospitalized years apart are colonized by the same room-sourced microbial strains.</title>
        <authorList>
            <person name="Brooks B."/>
            <person name="Olm M.R."/>
            <person name="Firek B.A."/>
            <person name="Baker R."/>
            <person name="Thomas B.C."/>
            <person name="Morowitz M.J."/>
            <person name="Banfield J.F."/>
        </authorList>
    </citation>
    <scope>NUCLEOTIDE SEQUENCE [LARGE SCALE GENOMIC DNA]</scope>
    <source>
        <strain evidence="1">S2_005_003_R2_43</strain>
    </source>
</reference>
<proteinExistence type="predicted"/>
<evidence type="ECO:0000313" key="1">
    <source>
        <dbReference type="EMBL" id="PZQ10943.1"/>
    </source>
</evidence>
<comment type="caution">
    <text evidence="1">The sequence shown here is derived from an EMBL/GenBank/DDBJ whole genome shotgun (WGS) entry which is preliminary data.</text>
</comment>
<gene>
    <name evidence="1" type="ORF">DI565_18965</name>
</gene>
<dbReference type="AlphaFoldDB" id="A0A2W5M0U3"/>
<protein>
    <recommendedName>
        <fullName evidence="3">DUF4440 domain-containing protein</fullName>
    </recommendedName>
</protein>
<dbReference type="EMBL" id="QFPN01000013">
    <property type="protein sequence ID" value="PZQ10943.1"/>
    <property type="molecule type" value="Genomic_DNA"/>
</dbReference>
<name>A0A2W5M0U3_ANCNO</name>
<dbReference type="Proteomes" id="UP000249577">
    <property type="component" value="Unassembled WGS sequence"/>
</dbReference>
<evidence type="ECO:0008006" key="3">
    <source>
        <dbReference type="Google" id="ProtNLM"/>
    </source>
</evidence>
<organism evidence="1 2">
    <name type="scientific">Ancylobacter novellus</name>
    <name type="common">Thiobacillus novellus</name>
    <dbReference type="NCBI Taxonomy" id="921"/>
    <lineage>
        <taxon>Bacteria</taxon>
        <taxon>Pseudomonadati</taxon>
        <taxon>Pseudomonadota</taxon>
        <taxon>Alphaproteobacteria</taxon>
        <taxon>Hyphomicrobiales</taxon>
        <taxon>Xanthobacteraceae</taxon>
        <taxon>Ancylobacter</taxon>
    </lineage>
</organism>